<evidence type="ECO:0000256" key="2">
    <source>
        <dbReference type="ARBA" id="ARBA00023125"/>
    </source>
</evidence>
<organism evidence="4 5">
    <name type="scientific">Candidatus Wallbacteria bacterium HGW-Wallbacteria-1</name>
    <dbReference type="NCBI Taxonomy" id="2013854"/>
    <lineage>
        <taxon>Bacteria</taxon>
        <taxon>Candidatus Walliibacteriota</taxon>
    </lineage>
</organism>
<dbReference type="Pfam" id="PF00216">
    <property type="entry name" value="Bac_DNA_binding"/>
    <property type="match status" value="1"/>
</dbReference>
<evidence type="ECO:0000313" key="5">
    <source>
        <dbReference type="Proteomes" id="UP000233256"/>
    </source>
</evidence>
<evidence type="ECO:0000256" key="1">
    <source>
        <dbReference type="ARBA" id="ARBA00023067"/>
    </source>
</evidence>
<dbReference type="PANTHER" id="PTHR33175:SF3">
    <property type="entry name" value="DNA-BINDING PROTEIN HU-BETA"/>
    <property type="match status" value="1"/>
</dbReference>
<comment type="caution">
    <text evidence="4">The sequence shown here is derived from an EMBL/GenBank/DDBJ whole genome shotgun (WGS) entry which is preliminary data.</text>
</comment>
<dbReference type="GO" id="GO:0003677">
    <property type="term" value="F:DNA binding"/>
    <property type="evidence" value="ECO:0007669"/>
    <property type="project" value="UniProtKB-KW"/>
</dbReference>
<dbReference type="InterPro" id="IPR020816">
    <property type="entry name" value="Histone-like_DNA-bd_CS"/>
</dbReference>
<evidence type="ECO:0000313" key="4">
    <source>
        <dbReference type="EMBL" id="PKK88425.1"/>
    </source>
</evidence>
<dbReference type="SUPFAM" id="SSF47729">
    <property type="entry name" value="IHF-like DNA-binding proteins"/>
    <property type="match status" value="1"/>
</dbReference>
<name>A0A2N1PJ98_9BACT</name>
<dbReference type="PANTHER" id="PTHR33175">
    <property type="entry name" value="DNA-BINDING PROTEIN HU"/>
    <property type="match status" value="1"/>
</dbReference>
<dbReference type="Gene3D" id="4.10.520.10">
    <property type="entry name" value="IHF-like DNA-binding proteins"/>
    <property type="match status" value="1"/>
</dbReference>
<dbReference type="GO" id="GO:0030261">
    <property type="term" value="P:chromosome condensation"/>
    <property type="evidence" value="ECO:0007669"/>
    <property type="project" value="UniProtKB-KW"/>
</dbReference>
<dbReference type="GO" id="GO:0030527">
    <property type="term" value="F:structural constituent of chromatin"/>
    <property type="evidence" value="ECO:0007669"/>
    <property type="project" value="InterPro"/>
</dbReference>
<gene>
    <name evidence="4" type="ORF">CVV64_18910</name>
</gene>
<keyword evidence="1" id="KW-0226">DNA condensation</keyword>
<dbReference type="InterPro" id="IPR010992">
    <property type="entry name" value="IHF-like_DNA-bd_dom_sf"/>
</dbReference>
<dbReference type="AlphaFoldDB" id="A0A2N1PJ98"/>
<accession>A0A2N1PJ98</accession>
<sequence>MKKTANNQDLITKMELVKELAKKSKLTHSVAKSILNNLLDIIERNLKKEKRLQIIGFGSFYTKQKPARTAINPNTRKPIQVPEKKLVKFAPGKALREAVNKK</sequence>
<dbReference type="SMART" id="SM00411">
    <property type="entry name" value="BHL"/>
    <property type="match status" value="1"/>
</dbReference>
<dbReference type="Proteomes" id="UP000233256">
    <property type="component" value="Unassembled WGS sequence"/>
</dbReference>
<dbReference type="GO" id="GO:0005829">
    <property type="term" value="C:cytosol"/>
    <property type="evidence" value="ECO:0007669"/>
    <property type="project" value="TreeGrafter"/>
</dbReference>
<proteinExistence type="inferred from homology"/>
<dbReference type="EMBL" id="PGXC01000047">
    <property type="protein sequence ID" value="PKK88425.1"/>
    <property type="molecule type" value="Genomic_DNA"/>
</dbReference>
<protein>
    <submittedName>
        <fullName evidence="4">Integration host factor</fullName>
    </submittedName>
</protein>
<dbReference type="PRINTS" id="PR01727">
    <property type="entry name" value="DNABINDINGHU"/>
</dbReference>
<reference evidence="4 5" key="1">
    <citation type="journal article" date="2017" name="ISME J.">
        <title>Potential for microbial H2 and metal transformations associated with novel bacteria and archaea in deep terrestrial subsurface sediments.</title>
        <authorList>
            <person name="Hernsdorf A.W."/>
            <person name="Amano Y."/>
            <person name="Miyakawa K."/>
            <person name="Ise K."/>
            <person name="Suzuki Y."/>
            <person name="Anantharaman K."/>
            <person name="Probst A."/>
            <person name="Burstein D."/>
            <person name="Thomas B.C."/>
            <person name="Banfield J.F."/>
        </authorList>
    </citation>
    <scope>NUCLEOTIDE SEQUENCE [LARGE SCALE GENOMIC DNA]</scope>
    <source>
        <strain evidence="4">HGW-Wallbacteria-1</strain>
    </source>
</reference>
<dbReference type="InterPro" id="IPR000119">
    <property type="entry name" value="Hist_DNA-bd"/>
</dbReference>
<comment type="similarity">
    <text evidence="3">Belongs to the bacterial histone-like protein family.</text>
</comment>
<dbReference type="PROSITE" id="PS00045">
    <property type="entry name" value="HISTONE_LIKE"/>
    <property type="match status" value="1"/>
</dbReference>
<keyword evidence="2" id="KW-0238">DNA-binding</keyword>
<dbReference type="CDD" id="cd13831">
    <property type="entry name" value="HU"/>
    <property type="match status" value="1"/>
</dbReference>
<evidence type="ECO:0000256" key="3">
    <source>
        <dbReference type="RuleBase" id="RU003939"/>
    </source>
</evidence>